<feature type="compositionally biased region" description="Low complexity" evidence="1">
    <location>
        <begin position="424"/>
        <end position="438"/>
    </location>
</feature>
<feature type="region of interest" description="Disordered" evidence="1">
    <location>
        <begin position="1"/>
        <end position="86"/>
    </location>
</feature>
<name>A0A8H4VHN1_9HELO</name>
<feature type="compositionally biased region" description="Pro residues" evidence="1">
    <location>
        <begin position="31"/>
        <end position="45"/>
    </location>
</feature>
<dbReference type="OrthoDB" id="248320at2759"/>
<accession>A0A8H4VHN1</accession>
<feature type="region of interest" description="Disordered" evidence="1">
    <location>
        <begin position="100"/>
        <end position="119"/>
    </location>
</feature>
<comment type="caution">
    <text evidence="2">The sequence shown here is derived from an EMBL/GenBank/DDBJ whole genome shotgun (WGS) entry which is preliminary data.</text>
</comment>
<feature type="region of interest" description="Disordered" evidence="1">
    <location>
        <begin position="376"/>
        <end position="462"/>
    </location>
</feature>
<dbReference type="AlphaFoldDB" id="A0A8H4VHN1"/>
<gene>
    <name evidence="2" type="ORF">G7Y89_g15854</name>
</gene>
<proteinExistence type="predicted"/>
<feature type="compositionally biased region" description="Polar residues" evidence="1">
    <location>
        <begin position="388"/>
        <end position="406"/>
    </location>
</feature>
<evidence type="ECO:0000313" key="2">
    <source>
        <dbReference type="EMBL" id="KAF4609462.1"/>
    </source>
</evidence>
<evidence type="ECO:0000256" key="1">
    <source>
        <dbReference type="SAM" id="MobiDB-lite"/>
    </source>
</evidence>
<keyword evidence="3" id="KW-1185">Reference proteome</keyword>
<feature type="compositionally biased region" description="Basic and acidic residues" evidence="1">
    <location>
        <begin position="100"/>
        <end position="116"/>
    </location>
</feature>
<reference evidence="2 3" key="1">
    <citation type="submission" date="2020-03" db="EMBL/GenBank/DDBJ databases">
        <title>Draft Genome Sequence of Cudoniella acicularis.</title>
        <authorList>
            <person name="Buettner E."/>
            <person name="Kellner H."/>
        </authorList>
    </citation>
    <scope>NUCLEOTIDE SEQUENCE [LARGE SCALE GENOMIC DNA]</scope>
    <source>
        <strain evidence="2 3">DSM 108380</strain>
    </source>
</reference>
<sequence length="486" mass="53520">MAESSLFTKIPKPNQPTALRSLFGEIGAPAPSLPPPKAPESPRSPSPVRTALPGRMLRPDASRSVSAPGAASQLLGSQRPGFKQTTPASSTFALAIEQQKNEENRRAEARARKEAEETQALVDEEDDQIQRFLDEDIVPTLTLDEFVAHTDYAGGSSMGDSIPAQVEAVYRDINSMIDTLGLNAKALKAFIQGHAEGYKEVGRTKEDLENEDGWCLVEVEDLSSLVEKDLTRELEDGRVRDVANKLETCNDLQKDLIRLRVKHEDIKKIVQAHRDSDQLALARGQPLSAEQAAQQHDLRRDYTKFHKLLSEAEEGLTILKTKIVSQATSSGRANGFTVPTVEAVMRTITKMTTMAEKRSGDIDVLEGQMRKLRFSSAVSVSSREGSPFTPQASRQSTRNSGASNTYGLFYTPESTRDTPRGLQSSMMSSGSFSRSSPGPRKKLSGYTTQEKEQLRTKLARRREVMGRLKGALEKAGTNVRLMDDDE</sequence>
<protein>
    <submittedName>
        <fullName evidence="2">Uncharacterized protein</fullName>
    </submittedName>
</protein>
<dbReference type="EMBL" id="JAAMPI010002772">
    <property type="protein sequence ID" value="KAF4609462.1"/>
    <property type="molecule type" value="Genomic_DNA"/>
</dbReference>
<organism evidence="2 3">
    <name type="scientific">Cudoniella acicularis</name>
    <dbReference type="NCBI Taxonomy" id="354080"/>
    <lineage>
        <taxon>Eukaryota</taxon>
        <taxon>Fungi</taxon>
        <taxon>Dikarya</taxon>
        <taxon>Ascomycota</taxon>
        <taxon>Pezizomycotina</taxon>
        <taxon>Leotiomycetes</taxon>
        <taxon>Helotiales</taxon>
        <taxon>Tricladiaceae</taxon>
        <taxon>Cudoniella</taxon>
    </lineage>
</organism>
<feature type="compositionally biased region" description="Basic and acidic residues" evidence="1">
    <location>
        <begin position="449"/>
        <end position="462"/>
    </location>
</feature>
<dbReference type="Proteomes" id="UP000566819">
    <property type="component" value="Unassembled WGS sequence"/>
</dbReference>
<evidence type="ECO:0000313" key="3">
    <source>
        <dbReference type="Proteomes" id="UP000566819"/>
    </source>
</evidence>